<dbReference type="EMBL" id="CAJVPS010000286">
    <property type="protein sequence ID" value="CAG8473616.1"/>
    <property type="molecule type" value="Genomic_DNA"/>
</dbReference>
<reference evidence="2" key="1">
    <citation type="submission" date="2021-06" db="EMBL/GenBank/DDBJ databases">
        <authorList>
            <person name="Kallberg Y."/>
            <person name="Tangrot J."/>
            <person name="Rosling A."/>
        </authorList>
    </citation>
    <scope>NUCLEOTIDE SEQUENCE</scope>
    <source>
        <strain evidence="2">FL130A</strain>
    </source>
</reference>
<sequence length="99" mass="11303">MIVSFSPIPANFQGNDEEFEDICVMHRIIDSVGRVENVKKIEKDLNKMPVFGIQVTGETMACWIMTMLFGAFYFVQHLGSVQIPMNRGQSLLARFMDEL</sequence>
<keyword evidence="3" id="KW-1185">Reference proteome</keyword>
<evidence type="ECO:0000256" key="1">
    <source>
        <dbReference type="SAM" id="Phobius"/>
    </source>
</evidence>
<evidence type="ECO:0000313" key="2">
    <source>
        <dbReference type="EMBL" id="CAG8473616.1"/>
    </source>
</evidence>
<proteinExistence type="predicted"/>
<name>A0A9N8W177_9GLOM</name>
<keyword evidence="1" id="KW-0812">Transmembrane</keyword>
<dbReference type="Proteomes" id="UP000789508">
    <property type="component" value="Unassembled WGS sequence"/>
</dbReference>
<dbReference type="AlphaFoldDB" id="A0A9N8W177"/>
<dbReference type="OrthoDB" id="2359022at2759"/>
<keyword evidence="1" id="KW-1133">Transmembrane helix</keyword>
<gene>
    <name evidence="2" type="ORF">ALEPTO_LOCUS2132</name>
</gene>
<feature type="transmembrane region" description="Helical" evidence="1">
    <location>
        <begin position="51"/>
        <end position="75"/>
    </location>
</feature>
<keyword evidence="1" id="KW-0472">Membrane</keyword>
<accession>A0A9N8W177</accession>
<organism evidence="2 3">
    <name type="scientific">Ambispora leptoticha</name>
    <dbReference type="NCBI Taxonomy" id="144679"/>
    <lineage>
        <taxon>Eukaryota</taxon>
        <taxon>Fungi</taxon>
        <taxon>Fungi incertae sedis</taxon>
        <taxon>Mucoromycota</taxon>
        <taxon>Glomeromycotina</taxon>
        <taxon>Glomeromycetes</taxon>
        <taxon>Archaeosporales</taxon>
        <taxon>Ambisporaceae</taxon>
        <taxon>Ambispora</taxon>
    </lineage>
</organism>
<evidence type="ECO:0000313" key="3">
    <source>
        <dbReference type="Proteomes" id="UP000789508"/>
    </source>
</evidence>
<protein>
    <submittedName>
        <fullName evidence="2">12106_t:CDS:1</fullName>
    </submittedName>
</protein>
<comment type="caution">
    <text evidence="2">The sequence shown here is derived from an EMBL/GenBank/DDBJ whole genome shotgun (WGS) entry which is preliminary data.</text>
</comment>